<proteinExistence type="predicted"/>
<gene>
    <name evidence="2" type="ORF">GCM10017786_75700</name>
</gene>
<evidence type="ECO:0000313" key="3">
    <source>
        <dbReference type="Proteomes" id="UP000605897"/>
    </source>
</evidence>
<evidence type="ECO:0008006" key="4">
    <source>
        <dbReference type="Google" id="ProtNLM"/>
    </source>
</evidence>
<evidence type="ECO:0000256" key="1">
    <source>
        <dbReference type="SAM" id="MobiDB-lite"/>
    </source>
</evidence>
<dbReference type="RefSeq" id="WP_191249491.1">
    <property type="nucleotide sequence ID" value="NZ_BNAU01000017.1"/>
</dbReference>
<feature type="region of interest" description="Disordered" evidence="1">
    <location>
        <begin position="1"/>
        <end position="28"/>
    </location>
</feature>
<keyword evidence="3" id="KW-1185">Reference proteome</keyword>
<dbReference type="EMBL" id="BNAU01000017">
    <property type="protein sequence ID" value="GHF30621.1"/>
    <property type="molecule type" value="Genomic_DNA"/>
</dbReference>
<reference evidence="3" key="1">
    <citation type="journal article" date="2019" name="Int. J. Syst. Evol. Microbiol.">
        <title>The Global Catalogue of Microorganisms (GCM) 10K type strain sequencing project: providing services to taxonomists for standard genome sequencing and annotation.</title>
        <authorList>
            <consortium name="The Broad Institute Genomics Platform"/>
            <consortium name="The Broad Institute Genome Sequencing Center for Infectious Disease"/>
            <person name="Wu L."/>
            <person name="Ma J."/>
        </authorList>
    </citation>
    <scope>NUCLEOTIDE SEQUENCE [LARGE SCALE GENOMIC DNA]</scope>
    <source>
        <strain evidence="3">CGMCC 4.7677</strain>
    </source>
</reference>
<feature type="region of interest" description="Disordered" evidence="1">
    <location>
        <begin position="41"/>
        <end position="68"/>
    </location>
</feature>
<comment type="caution">
    <text evidence="2">The sequence shown here is derived from an EMBL/GenBank/DDBJ whole genome shotgun (WGS) entry which is preliminary data.</text>
</comment>
<dbReference type="Proteomes" id="UP000605897">
    <property type="component" value="Unassembled WGS sequence"/>
</dbReference>
<name>A0ABQ3JI81_9PSEU</name>
<evidence type="ECO:0000313" key="2">
    <source>
        <dbReference type="EMBL" id="GHF30621.1"/>
    </source>
</evidence>
<sequence>MEHEQRIPPPRAGRHRWTPRTGWANTPAGQIEHANQGAEAPAGLGVRPHEGKHRKDERAAVARMGAAA</sequence>
<organism evidence="2 3">
    <name type="scientific">Amycolatopsis deserti</name>
    <dbReference type="NCBI Taxonomy" id="185696"/>
    <lineage>
        <taxon>Bacteria</taxon>
        <taxon>Bacillati</taxon>
        <taxon>Actinomycetota</taxon>
        <taxon>Actinomycetes</taxon>
        <taxon>Pseudonocardiales</taxon>
        <taxon>Pseudonocardiaceae</taxon>
        <taxon>Amycolatopsis</taxon>
    </lineage>
</organism>
<feature type="compositionally biased region" description="Basic and acidic residues" evidence="1">
    <location>
        <begin position="47"/>
        <end position="60"/>
    </location>
</feature>
<protein>
    <recommendedName>
        <fullName evidence="4">Transposase</fullName>
    </recommendedName>
</protein>
<accession>A0ABQ3JI81</accession>